<evidence type="ECO:0000313" key="3">
    <source>
        <dbReference type="Proteomes" id="UP001362999"/>
    </source>
</evidence>
<dbReference type="InterPro" id="IPR000210">
    <property type="entry name" value="BTB/POZ_dom"/>
</dbReference>
<sequence length="351" mass="39520">MVNHPIPKLDSAASGCESDNESVASVAQTAVEREALTQVDELWFEEDNLIVRANESLFRVSKGFLAARSPVLKEMLVENPGKLSTMLGCPVLVLPHSGMSVTHFLKALFDADYFLPPPQRCSMPALMEILRLAHVYQVEFLRKRALLHFSALFSSSMADVVGLTRLSVNADKESSADDRTLPAGAGGVLLAAFQVASEVGALWSIPTIAYRCCTMDLAGLFALPEWDSLSVTQRRQLLIAREKQKLATRLVSRFLLVEIEDCATFACRAARLHWLKLVDDRSRKGHDSDPLNFWTKEDWRDMRHEFCEVCLAEYKRICSEEKASFWSELPRLFGLPDWQELLRMKEEALKA</sequence>
<comment type="caution">
    <text evidence="2">The sequence shown here is derived from an EMBL/GenBank/DDBJ whole genome shotgun (WGS) entry which is preliminary data.</text>
</comment>
<feature type="domain" description="BTB" evidence="1">
    <location>
        <begin position="51"/>
        <end position="143"/>
    </location>
</feature>
<dbReference type="AlphaFoldDB" id="A0AAV9YYN1"/>
<proteinExistence type="predicted"/>
<dbReference type="InterPro" id="IPR011333">
    <property type="entry name" value="SKP1/BTB/POZ_sf"/>
</dbReference>
<evidence type="ECO:0000259" key="1">
    <source>
        <dbReference type="Pfam" id="PF00651"/>
    </source>
</evidence>
<keyword evidence="3" id="KW-1185">Reference proteome</keyword>
<accession>A0AAV9YYN1</accession>
<dbReference type="EMBL" id="JAWWNJ010000285">
    <property type="protein sequence ID" value="KAK6966294.1"/>
    <property type="molecule type" value="Genomic_DNA"/>
</dbReference>
<dbReference type="Pfam" id="PF00651">
    <property type="entry name" value="BTB"/>
    <property type="match status" value="1"/>
</dbReference>
<dbReference type="Proteomes" id="UP001362999">
    <property type="component" value="Unassembled WGS sequence"/>
</dbReference>
<reference evidence="2 3" key="1">
    <citation type="journal article" date="2024" name="J Genomics">
        <title>Draft genome sequencing and assembly of Favolaschia claudopus CIRM-BRFM 2984 isolated from oak limbs.</title>
        <authorList>
            <person name="Navarro D."/>
            <person name="Drula E."/>
            <person name="Chaduli D."/>
            <person name="Cazenave R."/>
            <person name="Ahrendt S."/>
            <person name="Wang J."/>
            <person name="Lipzen A."/>
            <person name="Daum C."/>
            <person name="Barry K."/>
            <person name="Grigoriev I.V."/>
            <person name="Favel A."/>
            <person name="Rosso M.N."/>
            <person name="Martin F."/>
        </authorList>
    </citation>
    <scope>NUCLEOTIDE SEQUENCE [LARGE SCALE GENOMIC DNA]</scope>
    <source>
        <strain evidence="2 3">CIRM-BRFM 2984</strain>
    </source>
</reference>
<dbReference type="Gene3D" id="3.30.710.10">
    <property type="entry name" value="Potassium Channel Kv1.1, Chain A"/>
    <property type="match status" value="1"/>
</dbReference>
<gene>
    <name evidence="2" type="ORF">R3P38DRAFT_3246525</name>
</gene>
<dbReference type="SUPFAM" id="SSF54695">
    <property type="entry name" value="POZ domain"/>
    <property type="match status" value="1"/>
</dbReference>
<evidence type="ECO:0000313" key="2">
    <source>
        <dbReference type="EMBL" id="KAK6966294.1"/>
    </source>
</evidence>
<name>A0AAV9YYN1_9AGAR</name>
<organism evidence="2 3">
    <name type="scientific">Favolaschia claudopus</name>
    <dbReference type="NCBI Taxonomy" id="2862362"/>
    <lineage>
        <taxon>Eukaryota</taxon>
        <taxon>Fungi</taxon>
        <taxon>Dikarya</taxon>
        <taxon>Basidiomycota</taxon>
        <taxon>Agaricomycotina</taxon>
        <taxon>Agaricomycetes</taxon>
        <taxon>Agaricomycetidae</taxon>
        <taxon>Agaricales</taxon>
        <taxon>Marasmiineae</taxon>
        <taxon>Mycenaceae</taxon>
        <taxon>Favolaschia</taxon>
    </lineage>
</organism>
<protein>
    <recommendedName>
        <fullName evidence="1">BTB domain-containing protein</fullName>
    </recommendedName>
</protein>